<dbReference type="RefSeq" id="WP_099148381.1">
    <property type="nucleotide sequence ID" value="NZ_PDUD01000002.1"/>
</dbReference>
<organism evidence="1 2">
    <name type="scientific">Flavilitoribacter nigricans (strain ATCC 23147 / DSM 23189 / NBRC 102662 / NCIMB 1420 / SS-2)</name>
    <name type="common">Lewinella nigricans</name>
    <dbReference type="NCBI Taxonomy" id="1122177"/>
    <lineage>
        <taxon>Bacteria</taxon>
        <taxon>Pseudomonadati</taxon>
        <taxon>Bacteroidota</taxon>
        <taxon>Saprospiria</taxon>
        <taxon>Saprospirales</taxon>
        <taxon>Lewinellaceae</taxon>
        <taxon>Flavilitoribacter</taxon>
    </lineage>
</organism>
<comment type="caution">
    <text evidence="1">The sequence shown here is derived from an EMBL/GenBank/DDBJ whole genome shotgun (WGS) entry which is preliminary data.</text>
</comment>
<sequence>MEKSLGLATLLFFLLLGIVSVEDRNPPLFCTLDQAWEAAETEQLIGRFSNKDTLLEHDLYLLSDSAGQPQLFYADVLTPVCIDGVCKPVFIELYWDLTGGYAGYGVYEDKPLTKFDHDEFLPQDHKKLDQLLADNNSVLRRKELSDLFDEQATALKKIEFQGEELDAVSGATKKEIKESIVEGALYSCYTLWHLIHGEAARDIEDYLDSIYTEALEERFLFSDYGPYNYYALKAMEAGSFSQYGDRIATIFGTTKPLIRTYILKKMPADLLRPEDLSRQFYQHFAAVDINTKTLLINHLPQAHSSALTLLSTQLEIMTKNQLKTYLEVLAANGSMSAEIRKNLEASAGSQEYAYGYLIGQWLSGR</sequence>
<dbReference type="EMBL" id="PDUD01000002">
    <property type="protein sequence ID" value="PHN08178.1"/>
    <property type="molecule type" value="Genomic_DNA"/>
</dbReference>
<name>A0A2D0NIB4_FLAN2</name>
<dbReference type="Proteomes" id="UP000223913">
    <property type="component" value="Unassembled WGS sequence"/>
</dbReference>
<proteinExistence type="predicted"/>
<accession>A0A2D0NIB4</accession>
<evidence type="ECO:0000313" key="2">
    <source>
        <dbReference type="Proteomes" id="UP000223913"/>
    </source>
</evidence>
<reference evidence="1 2" key="1">
    <citation type="submission" date="2017-10" db="EMBL/GenBank/DDBJ databases">
        <title>The draft genome sequence of Lewinella nigricans NBRC 102662.</title>
        <authorList>
            <person name="Wang K."/>
        </authorList>
    </citation>
    <scope>NUCLEOTIDE SEQUENCE [LARGE SCALE GENOMIC DNA]</scope>
    <source>
        <strain evidence="1 2">NBRC 102662</strain>
    </source>
</reference>
<protein>
    <submittedName>
        <fullName evidence="1">Uncharacterized protein</fullName>
    </submittedName>
</protein>
<dbReference type="AlphaFoldDB" id="A0A2D0NIB4"/>
<dbReference type="OrthoDB" id="6400902at2"/>
<gene>
    <name evidence="1" type="ORF">CRP01_02330</name>
</gene>
<keyword evidence="2" id="KW-1185">Reference proteome</keyword>
<evidence type="ECO:0000313" key="1">
    <source>
        <dbReference type="EMBL" id="PHN08178.1"/>
    </source>
</evidence>